<dbReference type="Pfam" id="PF00593">
    <property type="entry name" value="TonB_dep_Rec_b-barrel"/>
    <property type="match status" value="1"/>
</dbReference>
<feature type="chain" id="PRO_5020707694" evidence="10">
    <location>
        <begin position="32"/>
        <end position="1022"/>
    </location>
</feature>
<dbReference type="Proteomes" id="UP000295479">
    <property type="component" value="Unassembled WGS sequence"/>
</dbReference>
<evidence type="ECO:0000256" key="7">
    <source>
        <dbReference type="ARBA" id="ARBA00023237"/>
    </source>
</evidence>
<comment type="similarity">
    <text evidence="8 9">Belongs to the TonB-dependent receptor family.</text>
</comment>
<evidence type="ECO:0000256" key="3">
    <source>
        <dbReference type="ARBA" id="ARBA00022452"/>
    </source>
</evidence>
<feature type="signal peptide" evidence="10">
    <location>
        <begin position="1"/>
        <end position="31"/>
    </location>
</feature>
<dbReference type="Gene3D" id="2.170.130.10">
    <property type="entry name" value="TonB-dependent receptor, plug domain"/>
    <property type="match status" value="1"/>
</dbReference>
<evidence type="ECO:0000256" key="8">
    <source>
        <dbReference type="PROSITE-ProRule" id="PRU01360"/>
    </source>
</evidence>
<keyword evidence="14" id="KW-1185">Reference proteome</keyword>
<proteinExistence type="inferred from homology"/>
<evidence type="ECO:0000256" key="9">
    <source>
        <dbReference type="RuleBase" id="RU003357"/>
    </source>
</evidence>
<evidence type="ECO:0000313" key="14">
    <source>
        <dbReference type="Proteomes" id="UP000295479"/>
    </source>
</evidence>
<dbReference type="GO" id="GO:0009279">
    <property type="term" value="C:cell outer membrane"/>
    <property type="evidence" value="ECO:0007669"/>
    <property type="project" value="UniProtKB-SubCell"/>
</dbReference>
<dbReference type="InterPro" id="IPR023996">
    <property type="entry name" value="TonB-dep_OMP_SusC/RagA"/>
</dbReference>
<keyword evidence="13" id="KW-0675">Receptor</keyword>
<dbReference type="Gene3D" id="2.40.170.20">
    <property type="entry name" value="TonB-dependent receptor, beta-barrel domain"/>
    <property type="match status" value="1"/>
</dbReference>
<dbReference type="FunFam" id="2.170.130.10:FF:000008">
    <property type="entry name" value="SusC/RagA family TonB-linked outer membrane protein"/>
    <property type="match status" value="1"/>
</dbReference>
<dbReference type="InterPro" id="IPR000531">
    <property type="entry name" value="Beta-barrel_TonB"/>
</dbReference>
<dbReference type="RefSeq" id="WP_132000662.1">
    <property type="nucleotide sequence ID" value="NZ_SMFK01000001.1"/>
</dbReference>
<protein>
    <submittedName>
        <fullName evidence="13">TonB-dependent receptor</fullName>
    </submittedName>
</protein>
<gene>
    <name evidence="13" type="ORF">E0F76_01790</name>
</gene>
<dbReference type="SUPFAM" id="SSF49464">
    <property type="entry name" value="Carboxypeptidase regulatory domain-like"/>
    <property type="match status" value="1"/>
</dbReference>
<feature type="domain" description="TonB-dependent receptor plug" evidence="12">
    <location>
        <begin position="123"/>
        <end position="230"/>
    </location>
</feature>
<dbReference type="Pfam" id="PF07715">
    <property type="entry name" value="Plug"/>
    <property type="match status" value="1"/>
</dbReference>
<evidence type="ECO:0000256" key="1">
    <source>
        <dbReference type="ARBA" id="ARBA00004571"/>
    </source>
</evidence>
<dbReference type="Pfam" id="PF13715">
    <property type="entry name" value="CarbopepD_reg_2"/>
    <property type="match status" value="1"/>
</dbReference>
<keyword evidence="5 9" id="KW-0798">TonB box</keyword>
<reference evidence="13 14" key="1">
    <citation type="submission" date="2019-03" db="EMBL/GenBank/DDBJ databases">
        <title>Flavobacterium AR-3-4 sp. nov. isolated from arctic soil.</title>
        <authorList>
            <person name="Chaudhary D.K."/>
        </authorList>
    </citation>
    <scope>NUCLEOTIDE SEQUENCE [LARGE SCALE GENOMIC DNA]</scope>
    <source>
        <strain evidence="13 14">AR-3-4</strain>
    </source>
</reference>
<organism evidence="13 14">
    <name type="scientific">Flavobacterium cellulosilyticum</name>
    <dbReference type="NCBI Taxonomy" id="2541731"/>
    <lineage>
        <taxon>Bacteria</taxon>
        <taxon>Pseudomonadati</taxon>
        <taxon>Bacteroidota</taxon>
        <taxon>Flavobacteriia</taxon>
        <taxon>Flavobacteriales</taxon>
        <taxon>Flavobacteriaceae</taxon>
        <taxon>Flavobacterium</taxon>
    </lineage>
</organism>
<dbReference type="SUPFAM" id="SSF56935">
    <property type="entry name" value="Porins"/>
    <property type="match status" value="1"/>
</dbReference>
<keyword evidence="4 8" id="KW-0812">Transmembrane</keyword>
<keyword evidence="3 8" id="KW-1134">Transmembrane beta strand</keyword>
<dbReference type="PROSITE" id="PS52016">
    <property type="entry name" value="TONB_DEPENDENT_REC_3"/>
    <property type="match status" value="1"/>
</dbReference>
<dbReference type="InterPro" id="IPR012910">
    <property type="entry name" value="Plug_dom"/>
</dbReference>
<comment type="caution">
    <text evidence="13">The sequence shown here is derived from an EMBL/GenBank/DDBJ whole genome shotgun (WGS) entry which is preliminary data.</text>
</comment>
<keyword evidence="2 8" id="KW-0813">Transport</keyword>
<name>A0A4R5CPI5_9FLAO</name>
<dbReference type="OrthoDB" id="9768177at2"/>
<dbReference type="InterPro" id="IPR037066">
    <property type="entry name" value="Plug_dom_sf"/>
</dbReference>
<dbReference type="InterPro" id="IPR036942">
    <property type="entry name" value="Beta-barrel_TonB_sf"/>
</dbReference>
<evidence type="ECO:0000256" key="5">
    <source>
        <dbReference type="ARBA" id="ARBA00023077"/>
    </source>
</evidence>
<dbReference type="Gene3D" id="2.60.40.1120">
    <property type="entry name" value="Carboxypeptidase-like, regulatory domain"/>
    <property type="match status" value="1"/>
</dbReference>
<dbReference type="InterPro" id="IPR039426">
    <property type="entry name" value="TonB-dep_rcpt-like"/>
</dbReference>
<evidence type="ECO:0000256" key="4">
    <source>
        <dbReference type="ARBA" id="ARBA00022692"/>
    </source>
</evidence>
<evidence type="ECO:0000256" key="10">
    <source>
        <dbReference type="SAM" id="SignalP"/>
    </source>
</evidence>
<comment type="subcellular location">
    <subcellularLocation>
        <location evidence="1 8">Cell outer membrane</location>
        <topology evidence="1 8">Multi-pass membrane protein</topology>
    </subcellularLocation>
</comment>
<evidence type="ECO:0000259" key="12">
    <source>
        <dbReference type="Pfam" id="PF07715"/>
    </source>
</evidence>
<evidence type="ECO:0000256" key="2">
    <source>
        <dbReference type="ARBA" id="ARBA00022448"/>
    </source>
</evidence>
<dbReference type="InterPro" id="IPR023997">
    <property type="entry name" value="TonB-dep_OMP_SusC/RagA_CS"/>
</dbReference>
<keyword evidence="6 8" id="KW-0472">Membrane</keyword>
<evidence type="ECO:0000259" key="11">
    <source>
        <dbReference type="Pfam" id="PF00593"/>
    </source>
</evidence>
<evidence type="ECO:0000256" key="6">
    <source>
        <dbReference type="ARBA" id="ARBA00023136"/>
    </source>
</evidence>
<sequence>MTNFLIKSKSKHFKHLAYLLLMFIITSGVNAQSTITGTVSDASGPIPGANVILKGTNNGITTTIDGTYSINNIPTGGTLVFTFVGLKNKEVTVKGQTRINVILEQELSTLSEVVVIGYGTQRKEAVTGSVVSMNAEELREIPAANISQALQGRLTGVDISQTSTKPGANMQIRIRGTRSLSADNNPLVVLDGVPFSGNISDINPNNIKSIDILKDASATAIYGSRGANGVILVTSIGGKKGQKAQFTYNQYYGTKRVFGEYPLMNGAEFVKLRKLANRYSNGTDEFDNVDTNWQKLLYTTGTVTSHDMGVSGGSEYGAYNYGLGYYKDEAVIPGQNYERITMNGSLNQEIGAFKFGFSTNNNYSVNNGNGLGVGGVLSMSPITDPYNADGSLKRVVHMGADDAFVTTKDVLKGLGDKYIDQTRAFGSYNNIFGEVKIPGVEGLKYRINLGLNFRANFGGSYTGEGVFNVNPTTISSANVNSSISTNLLLENLITYDRTFAEKHKVNFVGLYSNETNNYNSSSFSAKDIASDDFQFYNLRNANGEIVANDGNYTQGGLRSYMARGMYTYDNKYMITATVRSDGSSRLAPGHKWHTYPAVSAGWNIMNESFMKNVKAIDALKIRVGYGETSNQAVSPYQTLGSLAPVKYNFGNTNYATGYYVNRLPSPDLGWEFSQTWNYGLDFAILKNRLTGTVEYYNTQTKDLLLGVSLPSTAGVGSYTANIGATENKGFEVALNGIILDNPNGLTWELGVNISANKNKIVSLASGQDRDEGNWWFVGHSINSIFDYEKIGLWQKDDANLTKYEPGGNVGMIKVKYTGDLNADGTPTRQIGAADRQILNVDPDFVGGLNTRFTYKGFDLSAVGVFRSGGLINSTLYGSGGYLNLLSGRRANVKVDYYTADNTDATYPAPGGIQSGDNPKYGSTLGYFDGTYLKIRTITLGYNFKKQMLEGLGLQKLRLYCTVQNPFVFFSDYNKESGMDPESNSLGNENAAVNLSNNLSRILTIGANTPSTKNVVFGLNLTF</sequence>
<dbReference type="NCBIfam" id="TIGR04057">
    <property type="entry name" value="SusC_RagA_signa"/>
    <property type="match status" value="1"/>
</dbReference>
<dbReference type="NCBIfam" id="TIGR04056">
    <property type="entry name" value="OMP_RagA_SusC"/>
    <property type="match status" value="1"/>
</dbReference>
<dbReference type="InterPro" id="IPR008969">
    <property type="entry name" value="CarboxyPept-like_regulatory"/>
</dbReference>
<dbReference type="EMBL" id="SMFK01000001">
    <property type="protein sequence ID" value="TDD99482.1"/>
    <property type="molecule type" value="Genomic_DNA"/>
</dbReference>
<feature type="domain" description="TonB-dependent receptor-like beta-barrel" evidence="11">
    <location>
        <begin position="442"/>
        <end position="838"/>
    </location>
</feature>
<keyword evidence="7 8" id="KW-0998">Cell outer membrane</keyword>
<dbReference type="AlphaFoldDB" id="A0A4R5CPI5"/>
<accession>A0A4R5CPI5</accession>
<keyword evidence="10" id="KW-0732">Signal</keyword>
<evidence type="ECO:0000313" key="13">
    <source>
        <dbReference type="EMBL" id="TDD99482.1"/>
    </source>
</evidence>